<dbReference type="SUPFAM" id="SSF74650">
    <property type="entry name" value="Galactose mutarotase-like"/>
    <property type="match status" value="1"/>
</dbReference>
<dbReference type="OrthoDB" id="9795355at2"/>
<accession>A0A0R1S7T9</accession>
<dbReference type="CDD" id="cd09024">
    <property type="entry name" value="Aldose_epim_lacX"/>
    <property type="match status" value="1"/>
</dbReference>
<dbReference type="InterPro" id="IPR037481">
    <property type="entry name" value="LacX"/>
</dbReference>
<evidence type="ECO:0000313" key="2">
    <source>
        <dbReference type="Proteomes" id="UP000051931"/>
    </source>
</evidence>
<proteinExistence type="predicted"/>
<dbReference type="RefSeq" id="WP_027825576.1">
    <property type="nucleotide sequence ID" value="NZ_AZFB01000002.1"/>
</dbReference>
<reference evidence="1 2" key="1">
    <citation type="journal article" date="2015" name="Genome Announc.">
        <title>Expanding the biotechnology potential of lactobacilli through comparative genomics of 213 strains and associated genera.</title>
        <authorList>
            <person name="Sun Z."/>
            <person name="Harris H.M."/>
            <person name="McCann A."/>
            <person name="Guo C."/>
            <person name="Argimon S."/>
            <person name="Zhang W."/>
            <person name="Yang X."/>
            <person name="Jeffery I.B."/>
            <person name="Cooney J.C."/>
            <person name="Kagawa T.F."/>
            <person name="Liu W."/>
            <person name="Song Y."/>
            <person name="Salvetti E."/>
            <person name="Wrobel A."/>
            <person name="Rasinkangas P."/>
            <person name="Parkhill J."/>
            <person name="Rea M.C."/>
            <person name="O'Sullivan O."/>
            <person name="Ritari J."/>
            <person name="Douillard F.P."/>
            <person name="Paul Ross R."/>
            <person name="Yang R."/>
            <person name="Briner A.E."/>
            <person name="Felis G.E."/>
            <person name="de Vos W.M."/>
            <person name="Barrangou R."/>
            <person name="Klaenhammer T.R."/>
            <person name="Caufield P.W."/>
            <person name="Cui Y."/>
            <person name="Zhang H."/>
            <person name="O'Toole P.W."/>
        </authorList>
    </citation>
    <scope>NUCLEOTIDE SEQUENCE [LARGE SCALE GENOMIC DNA]</scope>
    <source>
        <strain evidence="1 2">DSM 15354</strain>
    </source>
</reference>
<protein>
    <submittedName>
        <fullName evidence="1">Aldose 1-epimerase family protein, LacX</fullName>
    </submittedName>
</protein>
<dbReference type="AlphaFoldDB" id="A0A0R1S7T9"/>
<dbReference type="PANTHER" id="PTHR11122:SF13">
    <property type="entry name" value="GLUCOSE-6-PHOSPHATE 1-EPIMERASE"/>
    <property type="match status" value="1"/>
</dbReference>
<dbReference type="InterPro" id="IPR011013">
    <property type="entry name" value="Gal_mutarotase_sf_dom"/>
</dbReference>
<dbReference type="GO" id="GO:0016853">
    <property type="term" value="F:isomerase activity"/>
    <property type="evidence" value="ECO:0007669"/>
    <property type="project" value="InterPro"/>
</dbReference>
<organism evidence="1 2">
    <name type="scientific">Lactobacillus psittaci DSM 15354</name>
    <dbReference type="NCBI Taxonomy" id="1122152"/>
    <lineage>
        <taxon>Bacteria</taxon>
        <taxon>Bacillati</taxon>
        <taxon>Bacillota</taxon>
        <taxon>Bacilli</taxon>
        <taxon>Lactobacillales</taxon>
        <taxon>Lactobacillaceae</taxon>
        <taxon>Lactobacillus</taxon>
    </lineage>
</organism>
<comment type="caution">
    <text evidence="1">The sequence shown here is derived from an EMBL/GenBank/DDBJ whole genome shotgun (WGS) entry which is preliminary data.</text>
</comment>
<dbReference type="InterPro" id="IPR008183">
    <property type="entry name" value="Aldose_1/G6P_1-epimerase"/>
</dbReference>
<gene>
    <name evidence="1" type="ORF">FC23_GL000512</name>
</gene>
<dbReference type="InterPro" id="IPR014718">
    <property type="entry name" value="GH-type_carb-bd"/>
</dbReference>
<dbReference type="PATRIC" id="fig|1122152.4.peg.520"/>
<name>A0A0R1S7T9_9LACO</name>
<dbReference type="STRING" id="1122152.GCA_000425905_00278"/>
<dbReference type="Pfam" id="PF01263">
    <property type="entry name" value="Aldose_epim"/>
    <property type="match status" value="1"/>
</dbReference>
<dbReference type="eggNOG" id="COG2017">
    <property type="taxonomic scope" value="Bacteria"/>
</dbReference>
<evidence type="ECO:0000313" key="1">
    <source>
        <dbReference type="EMBL" id="KRL63604.1"/>
    </source>
</evidence>
<sequence>MEYEIKNQFLTVKINSRGAELTSVRSVNSDTEFLWQADPQIWNRHAPVLFPIVGRLKNDTYQYQGKSYQLSQHGFARDKEFTLLKQENDAISLVLRDDADSLKEYPFHFELVITYRLLNNLLTEQLSVRNPANEAMYFSIGCHPGFNIPVNNQLKKSNYYLQMLPSKDHIRIPISKETGLHDWAKRTIAATDTPIELNDELFKNDALVFELKEATKLSLRSEKTSYHINVTTENNPFIGVWSQYPQTANYVCIEPWWGLCDDVNADGDISKKRGIIKLAPNEEWSGKITIALHD</sequence>
<dbReference type="Proteomes" id="UP000051931">
    <property type="component" value="Unassembled WGS sequence"/>
</dbReference>
<keyword evidence="2" id="KW-1185">Reference proteome</keyword>
<dbReference type="EMBL" id="AZFB01000002">
    <property type="protein sequence ID" value="KRL63604.1"/>
    <property type="molecule type" value="Genomic_DNA"/>
</dbReference>
<dbReference type="PANTHER" id="PTHR11122">
    <property type="entry name" value="APOSPORY-ASSOCIATED PROTEIN C-RELATED"/>
    <property type="match status" value="1"/>
</dbReference>
<dbReference type="Gene3D" id="2.70.98.10">
    <property type="match status" value="1"/>
</dbReference>
<dbReference type="GO" id="GO:0005975">
    <property type="term" value="P:carbohydrate metabolic process"/>
    <property type="evidence" value="ECO:0007669"/>
    <property type="project" value="InterPro"/>
</dbReference>
<dbReference type="GO" id="GO:0030246">
    <property type="term" value="F:carbohydrate binding"/>
    <property type="evidence" value="ECO:0007669"/>
    <property type="project" value="InterPro"/>
</dbReference>